<keyword evidence="9 15" id="KW-0378">Hydrolase</keyword>
<keyword evidence="10 15" id="KW-0862">Zinc</keyword>
<dbReference type="Pfam" id="PF22251">
    <property type="entry name" value="PFF1_TM"/>
    <property type="match status" value="1"/>
</dbReference>
<keyword evidence="13 17" id="KW-0472">Membrane</keyword>
<evidence type="ECO:0000313" key="22">
    <source>
        <dbReference type="Proteomes" id="UP000277580"/>
    </source>
</evidence>
<keyword evidence="11 17" id="KW-1133">Transmembrane helix</keyword>
<evidence type="ECO:0000313" key="21">
    <source>
        <dbReference type="EMBL" id="RPB12645.1"/>
    </source>
</evidence>
<feature type="transmembrane region" description="Helical" evidence="17">
    <location>
        <begin position="696"/>
        <end position="716"/>
    </location>
</feature>
<dbReference type="InParanoid" id="A0A3N4L3Q4"/>
<proteinExistence type="inferred from homology"/>
<evidence type="ECO:0000256" key="12">
    <source>
        <dbReference type="ARBA" id="ARBA00023049"/>
    </source>
</evidence>
<dbReference type="GO" id="GO:0046872">
    <property type="term" value="F:metal ion binding"/>
    <property type="evidence" value="ECO:0007669"/>
    <property type="project" value="UniProtKB-KW"/>
</dbReference>
<feature type="transmembrane region" description="Helical" evidence="17">
    <location>
        <begin position="45"/>
        <end position="64"/>
    </location>
</feature>
<reference evidence="21 22" key="1">
    <citation type="journal article" date="2018" name="Nat. Ecol. Evol.">
        <title>Pezizomycetes genomes reveal the molecular basis of ectomycorrhizal truffle lifestyle.</title>
        <authorList>
            <person name="Murat C."/>
            <person name="Payen T."/>
            <person name="Noel B."/>
            <person name="Kuo A."/>
            <person name="Morin E."/>
            <person name="Chen J."/>
            <person name="Kohler A."/>
            <person name="Krizsan K."/>
            <person name="Balestrini R."/>
            <person name="Da Silva C."/>
            <person name="Montanini B."/>
            <person name="Hainaut M."/>
            <person name="Levati E."/>
            <person name="Barry K.W."/>
            <person name="Belfiori B."/>
            <person name="Cichocki N."/>
            <person name="Clum A."/>
            <person name="Dockter R.B."/>
            <person name="Fauchery L."/>
            <person name="Guy J."/>
            <person name="Iotti M."/>
            <person name="Le Tacon F."/>
            <person name="Lindquist E.A."/>
            <person name="Lipzen A."/>
            <person name="Malagnac F."/>
            <person name="Mello A."/>
            <person name="Molinier V."/>
            <person name="Miyauchi S."/>
            <person name="Poulain J."/>
            <person name="Riccioni C."/>
            <person name="Rubini A."/>
            <person name="Sitrit Y."/>
            <person name="Splivallo R."/>
            <person name="Traeger S."/>
            <person name="Wang M."/>
            <person name="Zifcakova L."/>
            <person name="Wipf D."/>
            <person name="Zambonelli A."/>
            <person name="Paolocci F."/>
            <person name="Nowrousian M."/>
            <person name="Ottonello S."/>
            <person name="Baldrian P."/>
            <person name="Spatafora J.W."/>
            <person name="Henrissat B."/>
            <person name="Nagy L.G."/>
            <person name="Aury J.M."/>
            <person name="Wincker P."/>
            <person name="Grigoriev I.V."/>
            <person name="Bonfante P."/>
            <person name="Martin F.M."/>
        </authorList>
    </citation>
    <scope>NUCLEOTIDE SEQUENCE [LARGE SCALE GENOMIC DNA]</scope>
    <source>
        <strain evidence="21 22">CCBAS932</strain>
    </source>
</reference>
<keyword evidence="7 17" id="KW-0812">Transmembrane</keyword>
<feature type="transmembrane region" description="Helical" evidence="17">
    <location>
        <begin position="415"/>
        <end position="436"/>
    </location>
</feature>
<feature type="transmembrane region" description="Helical" evidence="17">
    <location>
        <begin position="544"/>
        <end position="562"/>
    </location>
</feature>
<dbReference type="GO" id="GO:0005774">
    <property type="term" value="C:vacuolar membrane"/>
    <property type="evidence" value="ECO:0007669"/>
    <property type="project" value="UniProtKB-SubCell"/>
</dbReference>
<keyword evidence="8 15" id="KW-0479">Metal-binding</keyword>
<dbReference type="GO" id="GO:0006508">
    <property type="term" value="P:proteolysis"/>
    <property type="evidence" value="ECO:0007669"/>
    <property type="project" value="UniProtKB-KW"/>
</dbReference>
<dbReference type="Pfam" id="PF22250">
    <property type="entry name" value="PFF1_C"/>
    <property type="match status" value="1"/>
</dbReference>
<evidence type="ECO:0000259" key="18">
    <source>
        <dbReference type="Pfam" id="PF04389"/>
    </source>
</evidence>
<evidence type="ECO:0000259" key="19">
    <source>
        <dbReference type="Pfam" id="PF22250"/>
    </source>
</evidence>
<feature type="region of interest" description="Disordered" evidence="16">
    <location>
        <begin position="572"/>
        <end position="614"/>
    </location>
</feature>
<keyword evidence="5" id="KW-0926">Vacuole</keyword>
<comment type="similarity">
    <text evidence="4 15">Belongs to the peptidase M28 family.</text>
</comment>
<dbReference type="AlphaFoldDB" id="A0A3N4L3Q4"/>
<comment type="cofactor">
    <cofactor evidence="1">
        <name>Zn(2+)</name>
        <dbReference type="ChEBI" id="CHEBI:29105"/>
    </cofactor>
</comment>
<dbReference type="InterPro" id="IPR045175">
    <property type="entry name" value="M28_fam"/>
</dbReference>
<dbReference type="SUPFAM" id="SSF53187">
    <property type="entry name" value="Zn-dependent exopeptidases"/>
    <property type="match status" value="1"/>
</dbReference>
<feature type="compositionally biased region" description="Polar residues" evidence="16">
    <location>
        <begin position="574"/>
        <end position="596"/>
    </location>
</feature>
<evidence type="ECO:0000256" key="10">
    <source>
        <dbReference type="ARBA" id="ARBA00022833"/>
    </source>
</evidence>
<feature type="transmembrane region" description="Helical" evidence="17">
    <location>
        <begin position="474"/>
        <end position="499"/>
    </location>
</feature>
<evidence type="ECO:0000256" key="15">
    <source>
        <dbReference type="RuleBase" id="RU361240"/>
    </source>
</evidence>
<gene>
    <name evidence="21" type="ORF">P167DRAFT_522748</name>
</gene>
<keyword evidence="14" id="KW-0325">Glycoprotein</keyword>
<dbReference type="Gene3D" id="3.40.630.10">
    <property type="entry name" value="Zn peptidases"/>
    <property type="match status" value="1"/>
</dbReference>
<keyword evidence="22" id="KW-1185">Reference proteome</keyword>
<dbReference type="PANTHER" id="PTHR12147">
    <property type="entry name" value="METALLOPEPTIDASE M28 FAMILY MEMBER"/>
    <property type="match status" value="1"/>
</dbReference>
<dbReference type="FunCoup" id="A0A3N4L3Q4">
    <property type="interactions" value="6"/>
</dbReference>
<dbReference type="CDD" id="cd03875">
    <property type="entry name" value="M28_Fxna_like"/>
    <property type="match status" value="1"/>
</dbReference>
<protein>
    <recommendedName>
        <fullName evidence="15">Peptide hydrolase</fullName>
        <ecNumber evidence="15">3.4.-.-</ecNumber>
    </recommendedName>
</protein>
<evidence type="ECO:0000256" key="11">
    <source>
        <dbReference type="ARBA" id="ARBA00022989"/>
    </source>
</evidence>
<feature type="transmembrane region" description="Helical" evidence="17">
    <location>
        <begin position="511"/>
        <end position="532"/>
    </location>
</feature>
<dbReference type="Pfam" id="PF04389">
    <property type="entry name" value="Peptidase_M28"/>
    <property type="match status" value="1"/>
</dbReference>
<evidence type="ECO:0000256" key="13">
    <source>
        <dbReference type="ARBA" id="ARBA00023136"/>
    </source>
</evidence>
<dbReference type="GO" id="GO:0008235">
    <property type="term" value="F:metalloexopeptidase activity"/>
    <property type="evidence" value="ECO:0007669"/>
    <property type="project" value="InterPro"/>
</dbReference>
<feature type="transmembrane region" description="Helical" evidence="17">
    <location>
        <begin position="448"/>
        <end position="468"/>
    </location>
</feature>
<evidence type="ECO:0000256" key="6">
    <source>
        <dbReference type="ARBA" id="ARBA00022670"/>
    </source>
</evidence>
<evidence type="ECO:0000256" key="8">
    <source>
        <dbReference type="ARBA" id="ARBA00022723"/>
    </source>
</evidence>
<name>A0A3N4L3Q4_9PEZI</name>
<feature type="domain" description="Vacuolar membrane protease transmembrane" evidence="20">
    <location>
        <begin position="449"/>
        <end position="723"/>
    </location>
</feature>
<keyword evidence="6 15" id="KW-0645">Protease</keyword>
<evidence type="ECO:0000256" key="5">
    <source>
        <dbReference type="ARBA" id="ARBA00022554"/>
    </source>
</evidence>
<accession>A0A3N4L3Q4</accession>
<evidence type="ECO:0000256" key="1">
    <source>
        <dbReference type="ARBA" id="ARBA00001947"/>
    </source>
</evidence>
<dbReference type="EC" id="3.4.-.-" evidence="15"/>
<dbReference type="Proteomes" id="UP000277580">
    <property type="component" value="Unassembled WGS sequence"/>
</dbReference>
<evidence type="ECO:0000256" key="3">
    <source>
        <dbReference type="ARBA" id="ARBA00004128"/>
    </source>
</evidence>
<sequence length="986" mass="107714">MESTSPSWTARAKTALHSTTTRTITRFTHLSRTISSKSTTGFRPLPVTLFTLVTYLSLFTALIWTDRRVPDVASRSELDRWGVSVDEAFKDLEFLTRTHHPYNSRSNDGVREYLLARIQQILSENGVGGFNGSDLVQLGDRYHGTVELINDGADSTKGSNATFFQDRLGSTVYFEGTNIMVYIHGERPASELSPALVNAHYDSVSTAPGATDDGVGIVSVLQIVKSFTRSEAKGGKRLQRGLIALFNNGEEDGLHGAHAFAAHPLGRLPHMLLNLEGAGAGGRATLFRSNDSAVTRFYQKGKRPFGTAMSNDGWKLGLVRSDTDNSFFHRYLGMRGLDVAFYKPRSRYHNIDDDMKHTSKGSIWHMLGGSLYTLRAMVDDTSSEFDQNGGPGKGKPGVWFDLFGQKMVVFDLETLFIWTIVLIVIPSCVVAGGIYVNRGKLPTIRGVSRFPVALVLASGLSMIAALLIHKVNPMIVYSSSDSVWATVLAVWWTVSWLILRGADAIRPTALARGYACVEMFMFWFVGMIAVAYGSSSGVGLASGYWVPIFYLGAFLASCISLYEVSVLRRRDGQEPSNTTGHLSISSTENAIPSTPGSAPRASHDGDDSPATETTPLFRSTIDTSARFRHIRSSIPPPKDEDIYGSEESWSKDLPTWTWIPQFLFAVPLQIIFSGQISLLLTAALEQTGCDGGNTAVPYMIIAVFATVLLLPIAPFLHRVTHHVTIALIVVLVATGLYNLTAFPFSSSARIKLFFKQSVDLRTGENLVHVIGNPAFVERAINSIPSAATGGLHCAPETEYARYQTQTRCSWRGPAPNVAPTVPGAAGNGTAAWLEHSVTKLRDGEALVSLKGANTRACRLFFDNRNITDVEVRNGRGAPGQRAPRLGNPIPEMGSRQVRLWSREWGRGWDVEVSWGGGIREKGVEKDEKGGKGGKGTLEGRIVCLWSDVNERGAIPAYEELMTHLPAWAVITKVDDGLVEGWVPFSV</sequence>
<evidence type="ECO:0000256" key="9">
    <source>
        <dbReference type="ARBA" id="ARBA00022801"/>
    </source>
</evidence>
<comment type="function">
    <text evidence="2">May be involved in vacuolar sorting and osmoregulation.</text>
</comment>
<evidence type="ECO:0000256" key="16">
    <source>
        <dbReference type="SAM" id="MobiDB-lite"/>
    </source>
</evidence>
<evidence type="ECO:0000256" key="4">
    <source>
        <dbReference type="ARBA" id="ARBA00010918"/>
    </source>
</evidence>
<dbReference type="EMBL" id="ML119127">
    <property type="protein sequence ID" value="RPB12645.1"/>
    <property type="molecule type" value="Genomic_DNA"/>
</dbReference>
<feature type="transmembrane region" description="Helical" evidence="17">
    <location>
        <begin position="723"/>
        <end position="744"/>
    </location>
</feature>
<evidence type="ECO:0000256" key="17">
    <source>
        <dbReference type="SAM" id="Phobius"/>
    </source>
</evidence>
<dbReference type="PANTHER" id="PTHR12147:SF58">
    <property type="entry name" value="VACUOLAR MEMBRANE PROTEASE"/>
    <property type="match status" value="1"/>
</dbReference>
<evidence type="ECO:0000259" key="20">
    <source>
        <dbReference type="Pfam" id="PF22251"/>
    </source>
</evidence>
<feature type="domain" description="Vacuolar membrane protease C-terminal" evidence="19">
    <location>
        <begin position="750"/>
        <end position="979"/>
    </location>
</feature>
<dbReference type="InterPro" id="IPR007484">
    <property type="entry name" value="Peptidase_M28"/>
</dbReference>
<feature type="transmembrane region" description="Helical" evidence="17">
    <location>
        <begin position="662"/>
        <end position="684"/>
    </location>
</feature>
<evidence type="ECO:0000256" key="14">
    <source>
        <dbReference type="ARBA" id="ARBA00023180"/>
    </source>
</evidence>
<evidence type="ECO:0000256" key="2">
    <source>
        <dbReference type="ARBA" id="ARBA00003273"/>
    </source>
</evidence>
<keyword evidence="12" id="KW-0482">Metalloprotease</keyword>
<dbReference type="InterPro" id="IPR048024">
    <property type="entry name" value="Fxna-like_M28_dom"/>
</dbReference>
<dbReference type="STRING" id="1392247.A0A3N4L3Q4"/>
<feature type="domain" description="Peptidase M28" evidence="18">
    <location>
        <begin position="178"/>
        <end position="367"/>
    </location>
</feature>
<organism evidence="21 22">
    <name type="scientific">Morchella conica CCBAS932</name>
    <dbReference type="NCBI Taxonomy" id="1392247"/>
    <lineage>
        <taxon>Eukaryota</taxon>
        <taxon>Fungi</taxon>
        <taxon>Dikarya</taxon>
        <taxon>Ascomycota</taxon>
        <taxon>Pezizomycotina</taxon>
        <taxon>Pezizomycetes</taxon>
        <taxon>Pezizales</taxon>
        <taxon>Morchellaceae</taxon>
        <taxon>Morchella</taxon>
    </lineage>
</organism>
<dbReference type="OrthoDB" id="76293at2759"/>
<evidence type="ECO:0000256" key="7">
    <source>
        <dbReference type="ARBA" id="ARBA00022692"/>
    </source>
</evidence>
<comment type="subcellular location">
    <subcellularLocation>
        <location evidence="3">Vacuole membrane</location>
        <topology evidence="3">Multi-pass membrane protein</topology>
    </subcellularLocation>
</comment>
<dbReference type="InterPro" id="IPR053976">
    <property type="entry name" value="PFF1_TM"/>
</dbReference>
<dbReference type="InterPro" id="IPR053975">
    <property type="entry name" value="PFF1_C"/>
</dbReference>